<name>A0A6D2KLM3_9BRAS</name>
<keyword evidence="1" id="KW-0732">Signal</keyword>
<evidence type="ECO:0000313" key="2">
    <source>
        <dbReference type="EMBL" id="CAA7055380.1"/>
    </source>
</evidence>
<gene>
    <name evidence="2" type="ORF">MERR_LOCUS42616</name>
</gene>
<proteinExistence type="predicted"/>
<feature type="signal peptide" evidence="1">
    <location>
        <begin position="1"/>
        <end position="23"/>
    </location>
</feature>
<protein>
    <submittedName>
        <fullName evidence="2">Uncharacterized protein</fullName>
    </submittedName>
</protein>
<dbReference type="AlphaFoldDB" id="A0A6D2KLM3"/>
<sequence length="123" mass="14116">MKTSMIIFFVTFIAVLFVASVAGKISHEEACIRRNIARSQPQPPRSSSAKPKRSKFDYLADQFCNDTSRAIMFYVRMNRKFPSHYIKTLCKVFLNDQKKVKEYIVTRWIGSSKLASGLTCVSH</sequence>
<reference evidence="2" key="1">
    <citation type="submission" date="2020-01" db="EMBL/GenBank/DDBJ databases">
        <authorList>
            <person name="Mishra B."/>
        </authorList>
    </citation>
    <scope>NUCLEOTIDE SEQUENCE [LARGE SCALE GENOMIC DNA]</scope>
</reference>
<comment type="caution">
    <text evidence="2">The sequence shown here is derived from an EMBL/GenBank/DDBJ whole genome shotgun (WGS) entry which is preliminary data.</text>
</comment>
<dbReference type="OrthoDB" id="1413674at2759"/>
<feature type="chain" id="PRO_5025654537" evidence="1">
    <location>
        <begin position="24"/>
        <end position="123"/>
    </location>
</feature>
<dbReference type="Proteomes" id="UP000467841">
    <property type="component" value="Unassembled WGS sequence"/>
</dbReference>
<organism evidence="2 3">
    <name type="scientific">Microthlaspi erraticum</name>
    <dbReference type="NCBI Taxonomy" id="1685480"/>
    <lineage>
        <taxon>Eukaryota</taxon>
        <taxon>Viridiplantae</taxon>
        <taxon>Streptophyta</taxon>
        <taxon>Embryophyta</taxon>
        <taxon>Tracheophyta</taxon>
        <taxon>Spermatophyta</taxon>
        <taxon>Magnoliopsida</taxon>
        <taxon>eudicotyledons</taxon>
        <taxon>Gunneridae</taxon>
        <taxon>Pentapetalae</taxon>
        <taxon>rosids</taxon>
        <taxon>malvids</taxon>
        <taxon>Brassicales</taxon>
        <taxon>Brassicaceae</taxon>
        <taxon>Coluteocarpeae</taxon>
        <taxon>Microthlaspi</taxon>
    </lineage>
</organism>
<accession>A0A6D2KLM3</accession>
<evidence type="ECO:0000313" key="3">
    <source>
        <dbReference type="Proteomes" id="UP000467841"/>
    </source>
</evidence>
<dbReference type="EMBL" id="CACVBM020001607">
    <property type="protein sequence ID" value="CAA7055380.1"/>
    <property type="molecule type" value="Genomic_DNA"/>
</dbReference>
<keyword evidence="3" id="KW-1185">Reference proteome</keyword>
<evidence type="ECO:0000256" key="1">
    <source>
        <dbReference type="SAM" id="SignalP"/>
    </source>
</evidence>